<dbReference type="RefSeq" id="WP_251779924.1">
    <property type="nucleotide sequence ID" value="NZ_JAMKFE010000012.1"/>
</dbReference>
<dbReference type="EMBL" id="JAMKFE010000012">
    <property type="protein sequence ID" value="MCM5681441.1"/>
    <property type="molecule type" value="Genomic_DNA"/>
</dbReference>
<evidence type="ECO:0000313" key="2">
    <source>
        <dbReference type="EMBL" id="MCM5681441.1"/>
    </source>
</evidence>
<name>A0ABT0YRU1_9BURK</name>
<sequence length="168" mass="17975">MALPSTEPMPVAGRPEAAAPISAAAARRGLAGDERLGPAPPLARQPPAAGAGRVTRRLQSRQRLGRLRQQLARIHPAPSCPQQAREEILDALARAGLGDWTVPELSDACVRRCSEGSICIPLLSHVIVLNPSGAFRIIDVYAGQHLYFEMPARTGRPFVLPADAIRRG</sequence>
<comment type="caution">
    <text evidence="2">The sequence shown here is derived from an EMBL/GenBank/DDBJ whole genome shotgun (WGS) entry which is preliminary data.</text>
</comment>
<proteinExistence type="predicted"/>
<keyword evidence="3" id="KW-1185">Reference proteome</keyword>
<dbReference type="Proteomes" id="UP001165541">
    <property type="component" value="Unassembled WGS sequence"/>
</dbReference>
<protein>
    <submittedName>
        <fullName evidence="2">Uncharacterized protein</fullName>
    </submittedName>
</protein>
<accession>A0ABT0YRU1</accession>
<evidence type="ECO:0000256" key="1">
    <source>
        <dbReference type="SAM" id="MobiDB-lite"/>
    </source>
</evidence>
<gene>
    <name evidence="2" type="ORF">M8A51_18085</name>
</gene>
<evidence type="ECO:0000313" key="3">
    <source>
        <dbReference type="Proteomes" id="UP001165541"/>
    </source>
</evidence>
<reference evidence="2" key="1">
    <citation type="submission" date="2022-05" db="EMBL/GenBank/DDBJ databases">
        <title>Schlegelella sp. nov., isolated from mangrove soil.</title>
        <authorList>
            <person name="Liu Y."/>
            <person name="Ge X."/>
            <person name="Liu W."/>
        </authorList>
    </citation>
    <scope>NUCLEOTIDE SEQUENCE</scope>
    <source>
        <strain evidence="2">S2-27</strain>
    </source>
</reference>
<feature type="compositionally biased region" description="Low complexity" evidence="1">
    <location>
        <begin position="12"/>
        <end position="29"/>
    </location>
</feature>
<feature type="region of interest" description="Disordered" evidence="1">
    <location>
        <begin position="1"/>
        <end position="56"/>
    </location>
</feature>
<organism evidence="2 3">
    <name type="scientific">Caldimonas mangrovi</name>
    <dbReference type="NCBI Taxonomy" id="2944811"/>
    <lineage>
        <taxon>Bacteria</taxon>
        <taxon>Pseudomonadati</taxon>
        <taxon>Pseudomonadota</taxon>
        <taxon>Betaproteobacteria</taxon>
        <taxon>Burkholderiales</taxon>
        <taxon>Sphaerotilaceae</taxon>
        <taxon>Caldimonas</taxon>
    </lineage>
</organism>